<reference evidence="4" key="2">
    <citation type="journal article" date="2021" name="PeerJ">
        <title>Extensive microbial diversity within the chicken gut microbiome revealed by metagenomics and culture.</title>
        <authorList>
            <person name="Gilroy R."/>
            <person name="Ravi A."/>
            <person name="Getino M."/>
            <person name="Pursley I."/>
            <person name="Horton D.L."/>
            <person name="Alikhan N.F."/>
            <person name="Baker D."/>
            <person name="Gharbi K."/>
            <person name="Hall N."/>
            <person name="Watson M."/>
            <person name="Adriaenssens E.M."/>
            <person name="Foster-Nyarko E."/>
            <person name="Jarju S."/>
            <person name="Secka A."/>
            <person name="Antonio M."/>
            <person name="Oren A."/>
            <person name="Chaudhuri R.R."/>
            <person name="La Ragione R."/>
            <person name="Hildebrand F."/>
            <person name="Pallen M.J."/>
        </authorList>
    </citation>
    <scope>NUCLEOTIDE SEQUENCE</scope>
    <source>
        <strain evidence="4">ChiW3-316</strain>
    </source>
</reference>
<proteinExistence type="predicted"/>
<dbReference type="Gene3D" id="3.40.50.2300">
    <property type="match status" value="1"/>
</dbReference>
<dbReference type="PROSITE" id="PS50110">
    <property type="entry name" value="RESPONSE_REGULATORY"/>
    <property type="match status" value="1"/>
</dbReference>
<dbReference type="PANTHER" id="PTHR44591">
    <property type="entry name" value="STRESS RESPONSE REGULATOR PROTEIN 1"/>
    <property type="match status" value="1"/>
</dbReference>
<sequence length="219" mass="24989">METISQGQEMKKSGKICMLDGDSEVRQLFADWCGLRNYELLATDNLFQFLRYSKEMQPDLFVLDLDMKDVSGWEVAGMLASDEGLKEIPIVMLMLSEQQDLSGRYGVAHYLSELATMEKAAEIIEAYCVGRKKHDVLLLDEYGEKSAAALLTLGRQNLTCFEVHDLGGAKAYLKKNFPRCVCLYLPYEQCQEIQPQLKHDKIFYVENPRNLENLATLLQ</sequence>
<feature type="modified residue" description="4-aspartylphosphate" evidence="2">
    <location>
        <position position="64"/>
    </location>
</feature>
<keyword evidence="1 2" id="KW-0597">Phosphoprotein</keyword>
<reference evidence="4" key="1">
    <citation type="submission" date="2020-10" db="EMBL/GenBank/DDBJ databases">
        <authorList>
            <person name="Gilroy R."/>
        </authorList>
    </citation>
    <scope>NUCLEOTIDE SEQUENCE</scope>
    <source>
        <strain evidence="4">ChiW3-316</strain>
    </source>
</reference>
<dbReference type="Proteomes" id="UP000824107">
    <property type="component" value="Unassembled WGS sequence"/>
</dbReference>
<dbReference type="CDD" id="cd00156">
    <property type="entry name" value="REC"/>
    <property type="match status" value="1"/>
</dbReference>
<dbReference type="InterPro" id="IPR011006">
    <property type="entry name" value="CheY-like_superfamily"/>
</dbReference>
<dbReference type="AlphaFoldDB" id="A0A9D1M4T9"/>
<dbReference type="PANTHER" id="PTHR44591:SF3">
    <property type="entry name" value="RESPONSE REGULATORY DOMAIN-CONTAINING PROTEIN"/>
    <property type="match status" value="1"/>
</dbReference>
<accession>A0A9D1M4T9</accession>
<evidence type="ECO:0000313" key="4">
    <source>
        <dbReference type="EMBL" id="HIU53628.1"/>
    </source>
</evidence>
<feature type="domain" description="Response regulatory" evidence="3">
    <location>
        <begin position="15"/>
        <end position="128"/>
    </location>
</feature>
<evidence type="ECO:0000256" key="2">
    <source>
        <dbReference type="PROSITE-ProRule" id="PRU00169"/>
    </source>
</evidence>
<name>A0A9D1M4T9_9PROT</name>
<dbReference type="EMBL" id="DVNC01000038">
    <property type="protein sequence ID" value="HIU53628.1"/>
    <property type="molecule type" value="Genomic_DNA"/>
</dbReference>
<evidence type="ECO:0000259" key="3">
    <source>
        <dbReference type="PROSITE" id="PS50110"/>
    </source>
</evidence>
<evidence type="ECO:0000256" key="1">
    <source>
        <dbReference type="ARBA" id="ARBA00022553"/>
    </source>
</evidence>
<evidence type="ECO:0000313" key="5">
    <source>
        <dbReference type="Proteomes" id="UP000824107"/>
    </source>
</evidence>
<dbReference type="InterPro" id="IPR050595">
    <property type="entry name" value="Bact_response_regulator"/>
</dbReference>
<organism evidence="4 5">
    <name type="scientific">Candidatus Scatocola faecipullorum</name>
    <dbReference type="NCBI Taxonomy" id="2840917"/>
    <lineage>
        <taxon>Bacteria</taxon>
        <taxon>Pseudomonadati</taxon>
        <taxon>Pseudomonadota</taxon>
        <taxon>Alphaproteobacteria</taxon>
        <taxon>Rhodospirillales</taxon>
        <taxon>Rhodospirillaceae</taxon>
        <taxon>Rhodospirillaceae incertae sedis</taxon>
        <taxon>Candidatus Scatocola</taxon>
    </lineage>
</organism>
<gene>
    <name evidence="4" type="ORF">IAD20_06065</name>
</gene>
<dbReference type="GO" id="GO:0000160">
    <property type="term" value="P:phosphorelay signal transduction system"/>
    <property type="evidence" value="ECO:0007669"/>
    <property type="project" value="InterPro"/>
</dbReference>
<dbReference type="InterPro" id="IPR001789">
    <property type="entry name" value="Sig_transdc_resp-reg_receiver"/>
</dbReference>
<dbReference type="SUPFAM" id="SSF52172">
    <property type="entry name" value="CheY-like"/>
    <property type="match status" value="1"/>
</dbReference>
<comment type="caution">
    <text evidence="4">The sequence shown here is derived from an EMBL/GenBank/DDBJ whole genome shotgun (WGS) entry which is preliminary data.</text>
</comment>
<protein>
    <submittedName>
        <fullName evidence="4">Response regulator</fullName>
    </submittedName>
</protein>
<dbReference type="Pfam" id="PF00072">
    <property type="entry name" value="Response_reg"/>
    <property type="match status" value="1"/>
</dbReference>